<protein>
    <submittedName>
        <fullName evidence="3">Aldo/keto reductase</fullName>
    </submittedName>
</protein>
<dbReference type="SUPFAM" id="SSF51430">
    <property type="entry name" value="NAD(P)-linked oxidoreductase"/>
    <property type="match status" value="1"/>
</dbReference>
<reference evidence="3 4" key="1">
    <citation type="submission" date="2019-10" db="EMBL/GenBank/DDBJ databases">
        <title>Extracellular Electron Transfer in a Candidatus Methanoperedens spp. Enrichment Culture.</title>
        <authorList>
            <person name="Berger S."/>
            <person name="Rangel Shaw D."/>
            <person name="Berben T."/>
            <person name="In 'T Zandt M."/>
            <person name="Frank J."/>
            <person name="Reimann J."/>
            <person name="Jetten M.S.M."/>
            <person name="Welte C.U."/>
        </authorList>
    </citation>
    <scope>NUCLEOTIDE SEQUENCE [LARGE SCALE GENOMIC DNA]</scope>
    <source>
        <strain evidence="3">SB12</strain>
    </source>
</reference>
<feature type="domain" description="NADP-dependent oxidoreductase" evidence="2">
    <location>
        <begin position="16"/>
        <end position="332"/>
    </location>
</feature>
<dbReference type="PANTHER" id="PTHR43364">
    <property type="entry name" value="NADH-SPECIFIC METHYLGLYOXAL REDUCTASE-RELATED"/>
    <property type="match status" value="1"/>
</dbReference>
<dbReference type="InterPro" id="IPR036812">
    <property type="entry name" value="NAD(P)_OxRdtase_dom_sf"/>
</dbReference>
<accession>A0A833H4W1</accession>
<organism evidence="3 4">
    <name type="scientific">Leptonema illini</name>
    <dbReference type="NCBI Taxonomy" id="183"/>
    <lineage>
        <taxon>Bacteria</taxon>
        <taxon>Pseudomonadati</taxon>
        <taxon>Spirochaetota</taxon>
        <taxon>Spirochaetia</taxon>
        <taxon>Leptospirales</taxon>
        <taxon>Leptospiraceae</taxon>
        <taxon>Leptonema</taxon>
    </lineage>
</organism>
<sequence>MKKNRLGASPLVVTDICMGTMTFGSFADEKESLRILDAAFERGVNFLDTAEIYPVPPEEKWVHRTEEIVGRWLKQRRRDSVIVASKVAGPAHGWFVPPLRSGMTALDAHQIRTAIEGSLRRLQTDYIDLYQTHWPDPGANASTHQEVMEALDDLKREGKIRVAGCSNETPWGLMKSLHQSEMNGLIRFETIQNNFSILNRRFEDSLAEVCRKENVSLLPYSPLAGGVATGKYNVEPPPENARFSRYAKEGVRQQKQRNRFLNEKTLDTTAELMTLAAELNMSVTTLAVAWSKQHDFVASTIIGASSADQLEDSLKAADVVLTDETLKRIDEITGRILYPMG</sequence>
<dbReference type="AlphaFoldDB" id="A0A833H4W1"/>
<dbReference type="GO" id="GO:0005829">
    <property type="term" value="C:cytosol"/>
    <property type="evidence" value="ECO:0007669"/>
    <property type="project" value="TreeGrafter"/>
</dbReference>
<proteinExistence type="predicted"/>
<evidence type="ECO:0000256" key="1">
    <source>
        <dbReference type="ARBA" id="ARBA00023002"/>
    </source>
</evidence>
<dbReference type="Gene3D" id="3.20.20.100">
    <property type="entry name" value="NADP-dependent oxidoreductase domain"/>
    <property type="match status" value="1"/>
</dbReference>
<keyword evidence="1" id="KW-0560">Oxidoreductase</keyword>
<dbReference type="PANTHER" id="PTHR43364:SF4">
    <property type="entry name" value="NAD(P)-LINKED OXIDOREDUCTASE SUPERFAMILY PROTEIN"/>
    <property type="match status" value="1"/>
</dbReference>
<dbReference type="InterPro" id="IPR023210">
    <property type="entry name" value="NADP_OxRdtase_dom"/>
</dbReference>
<evidence type="ECO:0000259" key="2">
    <source>
        <dbReference type="Pfam" id="PF00248"/>
    </source>
</evidence>
<dbReference type="CDD" id="cd19094">
    <property type="entry name" value="AKR_Tas-like"/>
    <property type="match status" value="1"/>
</dbReference>
<gene>
    <name evidence="3" type="ORF">F9K24_03860</name>
</gene>
<dbReference type="InterPro" id="IPR050523">
    <property type="entry name" value="AKR_Detox_Biosynth"/>
</dbReference>
<comment type="caution">
    <text evidence="3">The sequence shown here is derived from an EMBL/GenBank/DDBJ whole genome shotgun (WGS) entry which is preliminary data.</text>
</comment>
<evidence type="ECO:0000313" key="4">
    <source>
        <dbReference type="Proteomes" id="UP000460298"/>
    </source>
</evidence>
<dbReference type="GO" id="GO:0016491">
    <property type="term" value="F:oxidoreductase activity"/>
    <property type="evidence" value="ECO:0007669"/>
    <property type="project" value="UniProtKB-KW"/>
</dbReference>
<dbReference type="Pfam" id="PF00248">
    <property type="entry name" value="Aldo_ket_red"/>
    <property type="match status" value="1"/>
</dbReference>
<evidence type="ECO:0000313" key="3">
    <source>
        <dbReference type="EMBL" id="KAB2934926.1"/>
    </source>
</evidence>
<name>A0A833H4W1_9LEPT</name>
<dbReference type="EMBL" id="WBUI01000002">
    <property type="protein sequence ID" value="KAB2934926.1"/>
    <property type="molecule type" value="Genomic_DNA"/>
</dbReference>
<dbReference type="Proteomes" id="UP000460298">
    <property type="component" value="Unassembled WGS sequence"/>
</dbReference>